<dbReference type="PROSITE" id="PS00018">
    <property type="entry name" value="EF_HAND_1"/>
    <property type="match status" value="4"/>
</dbReference>
<feature type="region of interest" description="Disordered" evidence="4">
    <location>
        <begin position="45"/>
        <end position="72"/>
    </location>
</feature>
<feature type="compositionally biased region" description="Polar residues" evidence="4">
    <location>
        <begin position="387"/>
        <end position="396"/>
    </location>
</feature>
<evidence type="ECO:0000256" key="3">
    <source>
        <dbReference type="ARBA" id="ARBA00022837"/>
    </source>
</evidence>
<protein>
    <recommendedName>
        <fullName evidence="5">EF-hand domain-containing protein</fullName>
    </recommendedName>
</protein>
<organism evidence="6 7">
    <name type="scientific">Chloropicon primus</name>
    <dbReference type="NCBI Taxonomy" id="1764295"/>
    <lineage>
        <taxon>Eukaryota</taxon>
        <taxon>Viridiplantae</taxon>
        <taxon>Chlorophyta</taxon>
        <taxon>Chloropicophyceae</taxon>
        <taxon>Chloropicales</taxon>
        <taxon>Chloropicaceae</taxon>
        <taxon>Chloropicon</taxon>
    </lineage>
</organism>
<dbReference type="Proteomes" id="UP000316726">
    <property type="component" value="Chromosome 4"/>
</dbReference>
<proteinExistence type="predicted"/>
<dbReference type="InterPro" id="IPR002048">
    <property type="entry name" value="EF_hand_dom"/>
</dbReference>
<dbReference type="GO" id="GO:0005509">
    <property type="term" value="F:calcium ion binding"/>
    <property type="evidence" value="ECO:0007669"/>
    <property type="project" value="InterPro"/>
</dbReference>
<dbReference type="SUPFAM" id="SSF47473">
    <property type="entry name" value="EF-hand"/>
    <property type="match status" value="2"/>
</dbReference>
<dbReference type="InterPro" id="IPR039647">
    <property type="entry name" value="EF_hand_pair_protein_CML-like"/>
</dbReference>
<sequence>MAPKTIPNRFGLVGGSEAFELKKENRYYGGEAKVGTFRRTGLAKLPTWRPGTASGSASPRWSGAQNERENRRPFSARTRIHSTGASNRKEVVEKEAIAKKSVRPMSASVVARPKTSGPTSRPSTSRPRDQSAEIRVLSQKSKSDRLLSDSIRLKINSLGPQMSQIRQYLWDLDQNKNGKITYGELEECLTRFSFGLKKNQMMRVARTLDVDCSGMVKYVDLFNFFDNDHPLGLSDIDQAEDNIVHAAPWHKVRGKYKGNPADRKDISVPHWVSQGLQQSGTHEERSSLRFLTNILKDKFMQLDSKLKKIFSKYDMNRNGKISRGEYIQGLHSLHLGIPDAYFNKLFDEVDADGSGEIDYEEFVSSFDEGNWFDMKPQEETRRKRQGTESAATSPQRGQVEEDEKEWQNPPLPRSILLLTEKLRATPNTGVELFRKYDKNGDGYISKGELIEGLTRFAPDLCTIGEIQEMLTRFDKNKDNYFSYDEFAEYLQSSTDELHEHHAKSRLRRKERVEEKQKLAREKPPVQRYIGSDPNQKFGRFASRPDHANTFKLIIPPSGFPGHLSTSKLYGESRNKWILDMQDGDREEKRLNQQYKLKTKKKWNTLHADRVAKTDLQVKGRDKANIDSIARQHRRFMERARLYEFMNEEIQDSSACLFTKNVF</sequence>
<dbReference type="Pfam" id="PF13499">
    <property type="entry name" value="EF-hand_7"/>
    <property type="match status" value="3"/>
</dbReference>
<keyword evidence="2" id="KW-0677">Repeat</keyword>
<feature type="compositionally biased region" description="Basic and acidic residues" evidence="4">
    <location>
        <begin position="510"/>
        <end position="524"/>
    </location>
</feature>
<evidence type="ECO:0000259" key="5">
    <source>
        <dbReference type="PROSITE" id="PS50222"/>
    </source>
</evidence>
<feature type="compositionally biased region" description="Low complexity" evidence="4">
    <location>
        <begin position="112"/>
        <end position="125"/>
    </location>
</feature>
<feature type="region of interest" description="Disordered" evidence="4">
    <location>
        <begin position="501"/>
        <end position="535"/>
    </location>
</feature>
<dbReference type="CDD" id="cd00051">
    <property type="entry name" value="EFh"/>
    <property type="match status" value="2"/>
</dbReference>
<dbReference type="OrthoDB" id="444540at2759"/>
<evidence type="ECO:0000256" key="1">
    <source>
        <dbReference type="ARBA" id="ARBA00022723"/>
    </source>
</evidence>
<accession>A0A5B8MMI2</accession>
<feature type="domain" description="EF-hand" evidence="5">
    <location>
        <begin position="337"/>
        <end position="372"/>
    </location>
</feature>
<gene>
    <name evidence="6" type="ORF">A3770_04p30280</name>
</gene>
<dbReference type="AlphaFoldDB" id="A0A5B8MMI2"/>
<evidence type="ECO:0000313" key="6">
    <source>
        <dbReference type="EMBL" id="QDZ20510.1"/>
    </source>
</evidence>
<feature type="compositionally biased region" description="Polar residues" evidence="4">
    <location>
        <begin position="53"/>
        <end position="65"/>
    </location>
</feature>
<evidence type="ECO:0000256" key="2">
    <source>
        <dbReference type="ARBA" id="ARBA00022737"/>
    </source>
</evidence>
<reference evidence="6 7" key="1">
    <citation type="submission" date="2018-07" db="EMBL/GenBank/DDBJ databases">
        <title>The complete nuclear genome of the prasinophyte Chloropicon primus (CCMP1205).</title>
        <authorList>
            <person name="Pombert J.-F."/>
            <person name="Otis C."/>
            <person name="Turmel M."/>
            <person name="Lemieux C."/>
        </authorList>
    </citation>
    <scope>NUCLEOTIDE SEQUENCE [LARGE SCALE GENOMIC DNA]</scope>
    <source>
        <strain evidence="6 7">CCMP1205</strain>
    </source>
</reference>
<evidence type="ECO:0000256" key="4">
    <source>
        <dbReference type="SAM" id="MobiDB-lite"/>
    </source>
</evidence>
<dbReference type="InterPro" id="IPR018247">
    <property type="entry name" value="EF_Hand_1_Ca_BS"/>
</dbReference>
<feature type="region of interest" description="Disordered" evidence="4">
    <location>
        <begin position="373"/>
        <end position="410"/>
    </location>
</feature>
<dbReference type="PANTHER" id="PTHR10891">
    <property type="entry name" value="EF-HAND CALCIUM-BINDING DOMAIN CONTAINING PROTEIN"/>
    <property type="match status" value="1"/>
</dbReference>
<feature type="region of interest" description="Disordered" evidence="4">
    <location>
        <begin position="102"/>
        <end position="140"/>
    </location>
</feature>
<dbReference type="STRING" id="1764295.A0A5B8MMI2"/>
<name>A0A5B8MMI2_9CHLO</name>
<feature type="domain" description="EF-hand" evidence="5">
    <location>
        <begin position="160"/>
        <end position="195"/>
    </location>
</feature>
<keyword evidence="7" id="KW-1185">Reference proteome</keyword>
<feature type="domain" description="EF-hand" evidence="5">
    <location>
        <begin position="431"/>
        <end position="459"/>
    </location>
</feature>
<keyword evidence="1" id="KW-0479">Metal-binding</keyword>
<dbReference type="Gene3D" id="1.10.238.10">
    <property type="entry name" value="EF-hand"/>
    <property type="match status" value="3"/>
</dbReference>
<dbReference type="InterPro" id="IPR011992">
    <property type="entry name" value="EF-hand-dom_pair"/>
</dbReference>
<dbReference type="EMBL" id="CP031037">
    <property type="protein sequence ID" value="QDZ20510.1"/>
    <property type="molecule type" value="Genomic_DNA"/>
</dbReference>
<evidence type="ECO:0000313" key="7">
    <source>
        <dbReference type="Proteomes" id="UP000316726"/>
    </source>
</evidence>
<feature type="domain" description="EF-hand" evidence="5">
    <location>
        <begin position="301"/>
        <end position="336"/>
    </location>
</feature>
<keyword evidence="3" id="KW-0106">Calcium</keyword>
<dbReference type="SMART" id="SM00054">
    <property type="entry name" value="EFh"/>
    <property type="match status" value="6"/>
</dbReference>
<dbReference type="PROSITE" id="PS50222">
    <property type="entry name" value="EF_HAND_2"/>
    <property type="match status" value="5"/>
</dbReference>
<feature type="domain" description="EF-hand" evidence="5">
    <location>
        <begin position="461"/>
        <end position="496"/>
    </location>
</feature>